<evidence type="ECO:0000256" key="1">
    <source>
        <dbReference type="ARBA" id="ARBA00008416"/>
    </source>
</evidence>
<dbReference type="InterPro" id="IPR012093">
    <property type="entry name" value="Pirin"/>
</dbReference>
<feature type="binding site" evidence="2">
    <location>
        <position position="105"/>
    </location>
    <ligand>
        <name>Fe cation</name>
        <dbReference type="ChEBI" id="CHEBI:24875"/>
    </ligand>
</feature>
<comment type="similarity">
    <text evidence="1 3">Belongs to the pirin family.</text>
</comment>
<evidence type="ECO:0000259" key="5">
    <source>
        <dbReference type="Pfam" id="PF05726"/>
    </source>
</evidence>
<dbReference type="InterPro" id="IPR003829">
    <property type="entry name" value="Pirin_N_dom"/>
</dbReference>
<dbReference type="InterPro" id="IPR008778">
    <property type="entry name" value="Pirin_C_dom"/>
</dbReference>
<reference evidence="6" key="1">
    <citation type="submission" date="2017-02" db="EMBL/GenBank/DDBJ databases">
        <title>Draft Genome Sequence of the Salt Water Bacterium Oceanospirillum linum ATCC 11336.</title>
        <authorList>
            <person name="Trachtenberg A.M."/>
            <person name="Carney J.G."/>
            <person name="Linnane J.D."/>
            <person name="Rheaume B.A."/>
            <person name="Pitts N.L."/>
            <person name="Mykles D.L."/>
            <person name="Maclea K.S."/>
        </authorList>
    </citation>
    <scope>NUCLEOTIDE SEQUENCE [LARGE SCALE GENOMIC DNA]</scope>
    <source>
        <strain evidence="6">ATCC 11336</strain>
    </source>
</reference>
<dbReference type="GO" id="GO:0046872">
    <property type="term" value="F:metal ion binding"/>
    <property type="evidence" value="ECO:0007669"/>
    <property type="project" value="UniProtKB-KW"/>
</dbReference>
<feature type="binding site" evidence="2">
    <location>
        <position position="103"/>
    </location>
    <ligand>
        <name>Fe cation</name>
        <dbReference type="ChEBI" id="CHEBI:24875"/>
    </ligand>
</feature>
<evidence type="ECO:0000259" key="4">
    <source>
        <dbReference type="Pfam" id="PF02678"/>
    </source>
</evidence>
<dbReference type="EMBL" id="MTSD02000002">
    <property type="protein sequence ID" value="OOV87739.1"/>
    <property type="molecule type" value="Genomic_DNA"/>
</dbReference>
<dbReference type="InterPro" id="IPR014710">
    <property type="entry name" value="RmlC-like_jellyroll"/>
</dbReference>
<dbReference type="PANTHER" id="PTHR13903:SF8">
    <property type="entry name" value="PIRIN"/>
    <property type="match status" value="1"/>
</dbReference>
<dbReference type="CDD" id="cd02909">
    <property type="entry name" value="cupin_pirin_N"/>
    <property type="match status" value="1"/>
</dbReference>
<sequence>MADFKVLNRVKGIPTSDGAGVRLNRVIGTTQLKNLDPFLMLDEFRSDRADDYIAGFPPHPHRGFETITYMLQGSMKHEDHLGNVGVLTGGGVQWMTAGAGIIHSEMPMQEDGLLWGFQFWLNLPAAEKMKAPSYQDLAPEEIPEVIDDNGVLRRVVAGVSKGVPGPVQREATQPLMVDFRVSQPTAFEHDLPEGHKSFIYVYEGNLDVPDVGVTLEQGELLAFTGSLLRLNAKGKAGVLLVSGKPLLEPIVQHGPFVMNTAQEIQQAIADYQNGSLAKEARRY</sequence>
<dbReference type="CDD" id="cd02247">
    <property type="entry name" value="cupin_pirin_C"/>
    <property type="match status" value="1"/>
</dbReference>
<feature type="binding site" evidence="2">
    <location>
        <position position="59"/>
    </location>
    <ligand>
        <name>Fe cation</name>
        <dbReference type="ChEBI" id="CHEBI:24875"/>
    </ligand>
</feature>
<name>A0A1T1HD09_OCELI</name>
<comment type="cofactor">
    <cofactor evidence="2">
        <name>Fe cation</name>
        <dbReference type="ChEBI" id="CHEBI:24875"/>
    </cofactor>
    <text evidence="2">Binds 1 Fe cation per subunit.</text>
</comment>
<dbReference type="InterPro" id="IPR011051">
    <property type="entry name" value="RmlC_Cupin_sf"/>
</dbReference>
<keyword evidence="7" id="KW-1185">Reference proteome</keyword>
<dbReference type="Pfam" id="PF05726">
    <property type="entry name" value="Pirin_C"/>
    <property type="match status" value="1"/>
</dbReference>
<feature type="binding site" evidence="2">
    <location>
        <position position="61"/>
    </location>
    <ligand>
        <name>Fe cation</name>
        <dbReference type="ChEBI" id="CHEBI:24875"/>
    </ligand>
</feature>
<protein>
    <submittedName>
        <fullName evidence="6">Quercetin 2,3-dioxygenase</fullName>
    </submittedName>
</protein>
<dbReference type="Pfam" id="PF02678">
    <property type="entry name" value="Pirin"/>
    <property type="match status" value="1"/>
</dbReference>
<organism evidence="6 7">
    <name type="scientific">Oceanospirillum linum</name>
    <dbReference type="NCBI Taxonomy" id="966"/>
    <lineage>
        <taxon>Bacteria</taxon>
        <taxon>Pseudomonadati</taxon>
        <taxon>Pseudomonadota</taxon>
        <taxon>Gammaproteobacteria</taxon>
        <taxon>Oceanospirillales</taxon>
        <taxon>Oceanospirillaceae</taxon>
        <taxon>Oceanospirillum</taxon>
    </lineage>
</organism>
<keyword evidence="2" id="KW-0408">Iron</keyword>
<dbReference type="PANTHER" id="PTHR13903">
    <property type="entry name" value="PIRIN-RELATED"/>
    <property type="match status" value="1"/>
</dbReference>
<evidence type="ECO:0000313" key="7">
    <source>
        <dbReference type="Proteomes" id="UP000190064"/>
    </source>
</evidence>
<evidence type="ECO:0000256" key="3">
    <source>
        <dbReference type="RuleBase" id="RU003457"/>
    </source>
</evidence>
<keyword evidence="2" id="KW-0479">Metal-binding</keyword>
<feature type="domain" description="Pirin C-terminal" evidence="5">
    <location>
        <begin position="176"/>
        <end position="275"/>
    </location>
</feature>
<dbReference type="PIRSF" id="PIRSF006232">
    <property type="entry name" value="Pirin"/>
    <property type="match status" value="1"/>
</dbReference>
<evidence type="ECO:0000313" key="6">
    <source>
        <dbReference type="EMBL" id="OOV87739.1"/>
    </source>
</evidence>
<evidence type="ECO:0000256" key="2">
    <source>
        <dbReference type="PIRSR" id="PIRSR006232-1"/>
    </source>
</evidence>
<dbReference type="STRING" id="966.BTA35_0206945"/>
<dbReference type="AlphaFoldDB" id="A0A1T1HD09"/>
<feature type="domain" description="Pirin N-terminal" evidence="4">
    <location>
        <begin position="21"/>
        <end position="121"/>
    </location>
</feature>
<dbReference type="Proteomes" id="UP000190064">
    <property type="component" value="Unassembled WGS sequence"/>
</dbReference>
<dbReference type="Gene3D" id="2.60.120.10">
    <property type="entry name" value="Jelly Rolls"/>
    <property type="match status" value="2"/>
</dbReference>
<gene>
    <name evidence="6" type="ORF">BTA35_0206945</name>
</gene>
<dbReference type="RefSeq" id="WP_078319086.1">
    <property type="nucleotide sequence ID" value="NZ_FXTS01000002.1"/>
</dbReference>
<dbReference type="SUPFAM" id="SSF51182">
    <property type="entry name" value="RmlC-like cupins"/>
    <property type="match status" value="1"/>
</dbReference>
<dbReference type="GO" id="GO:0051213">
    <property type="term" value="F:dioxygenase activity"/>
    <property type="evidence" value="ECO:0007669"/>
    <property type="project" value="UniProtKB-KW"/>
</dbReference>
<accession>A0A1T1HD09</accession>
<comment type="caution">
    <text evidence="6">The sequence shown here is derived from an EMBL/GenBank/DDBJ whole genome shotgun (WGS) entry which is preliminary data.</text>
</comment>
<proteinExistence type="inferred from homology"/>